<evidence type="ECO:0000259" key="1">
    <source>
        <dbReference type="Pfam" id="PF13464"/>
    </source>
</evidence>
<accession>A0A1X9NER2</accession>
<reference evidence="2 3" key="1">
    <citation type="submission" date="2016-11" db="EMBL/GenBank/DDBJ databases">
        <title>Trade-off between light-utilization and light-protection in marine flavobacteria.</title>
        <authorList>
            <person name="Kumagai Y."/>
        </authorList>
    </citation>
    <scope>NUCLEOTIDE SEQUENCE [LARGE SCALE GENOMIC DNA]</scope>
    <source>
        <strain evidence="2 3">NBRC 107125</strain>
    </source>
</reference>
<dbReference type="Gene3D" id="1.10.260.40">
    <property type="entry name" value="lambda repressor-like DNA-binding domains"/>
    <property type="match status" value="1"/>
</dbReference>
<dbReference type="PANTHER" id="PTHR34475:SF1">
    <property type="entry name" value="CYTOSKELETON PROTEIN RODZ"/>
    <property type="match status" value="1"/>
</dbReference>
<keyword evidence="3" id="KW-1185">Reference proteome</keyword>
<dbReference type="CDD" id="cd00093">
    <property type="entry name" value="HTH_XRE"/>
    <property type="match status" value="1"/>
</dbReference>
<dbReference type="GO" id="GO:0003677">
    <property type="term" value="F:DNA binding"/>
    <property type="evidence" value="ECO:0007669"/>
    <property type="project" value="InterPro"/>
</dbReference>
<evidence type="ECO:0000313" key="2">
    <source>
        <dbReference type="EMBL" id="ARN76036.1"/>
    </source>
</evidence>
<dbReference type="InterPro" id="IPR050400">
    <property type="entry name" value="Bact_Cytoskel_RodZ"/>
</dbReference>
<feature type="domain" description="Cytoskeleton protein RodZ-like C-terminal" evidence="1">
    <location>
        <begin position="224"/>
        <end position="293"/>
    </location>
</feature>
<dbReference type="KEGG" id="osg:BST96_19210"/>
<name>A0A1X9NER2_9GAMM</name>
<dbReference type="STRING" id="716816.BST96_19210"/>
<dbReference type="OrthoDB" id="9790252at2"/>
<dbReference type="PANTHER" id="PTHR34475">
    <property type="match status" value="1"/>
</dbReference>
<gene>
    <name evidence="2" type="ORF">BST96_19210</name>
</gene>
<dbReference type="EMBL" id="CP019343">
    <property type="protein sequence ID" value="ARN76036.1"/>
    <property type="molecule type" value="Genomic_DNA"/>
</dbReference>
<dbReference type="Proteomes" id="UP000193450">
    <property type="component" value="Chromosome"/>
</dbReference>
<dbReference type="InterPro" id="IPR025194">
    <property type="entry name" value="RodZ-like_C"/>
</dbReference>
<dbReference type="InterPro" id="IPR010982">
    <property type="entry name" value="Lambda_DNA-bd_dom_sf"/>
</dbReference>
<dbReference type="Pfam" id="PF13464">
    <property type="entry name" value="RodZ_C"/>
    <property type="match status" value="1"/>
</dbReference>
<dbReference type="AlphaFoldDB" id="A0A1X9NER2"/>
<evidence type="ECO:0000313" key="3">
    <source>
        <dbReference type="Proteomes" id="UP000193450"/>
    </source>
</evidence>
<dbReference type="Pfam" id="PF13413">
    <property type="entry name" value="HTH_25"/>
    <property type="match status" value="1"/>
</dbReference>
<organism evidence="2 3">
    <name type="scientific">Oceanicoccus sagamiensis</name>
    <dbReference type="NCBI Taxonomy" id="716816"/>
    <lineage>
        <taxon>Bacteria</taxon>
        <taxon>Pseudomonadati</taxon>
        <taxon>Pseudomonadota</taxon>
        <taxon>Gammaproteobacteria</taxon>
        <taxon>Cellvibrionales</taxon>
        <taxon>Spongiibacteraceae</taxon>
        <taxon>Oceanicoccus</taxon>
    </lineage>
</organism>
<proteinExistence type="predicted"/>
<protein>
    <recommendedName>
        <fullName evidence="1">Cytoskeleton protein RodZ-like C-terminal domain-containing protein</fullName>
    </recommendedName>
</protein>
<dbReference type="InterPro" id="IPR001387">
    <property type="entry name" value="Cro/C1-type_HTH"/>
</dbReference>
<sequence>MSDQVADMIDELLTPGPGNMLTNAREQRGLTTRQVAEQLHLLPRQIEALEANDYHQFNGEIFCKGYLKSYATLLELDPEPLIKAYIDSRPDNVTPIPTAKPRAHIQRPHKGRSVQYWSLAATVVVIGLLWLLGSGGEEETVTVTETPEVVVDKNIAIVDQTEQPSLVEPVADETAELAVAVAPLEVEAQVEAEVDVEPVEVTEPVPVADVAAEESQVAESALNLTFSEDCWVEVKDGSDTMIFADLRRAGSSLELTGEPPFNVLLGYAPGVTMTYNGEPVAVVVNRKKDSARLFVGE</sequence>
<dbReference type="RefSeq" id="WP_085760236.1">
    <property type="nucleotide sequence ID" value="NZ_CP019343.1"/>
</dbReference>